<keyword evidence="1" id="KW-1133">Transmembrane helix</keyword>
<accession>A0A9P4WE89</accession>
<feature type="transmembrane region" description="Helical" evidence="1">
    <location>
        <begin position="83"/>
        <end position="111"/>
    </location>
</feature>
<dbReference type="AlphaFoldDB" id="A0A9P4WE89"/>
<evidence type="ECO:0000313" key="2">
    <source>
        <dbReference type="EMBL" id="KAF3009606.1"/>
    </source>
</evidence>
<dbReference type="PANTHER" id="PTHR35395">
    <property type="entry name" value="DUF6536 DOMAIN-CONTAINING PROTEIN"/>
    <property type="match status" value="1"/>
</dbReference>
<keyword evidence="1" id="KW-0472">Membrane</keyword>
<dbReference type="PANTHER" id="PTHR35395:SF1">
    <property type="entry name" value="DUF6536 DOMAIN-CONTAINING PROTEIN"/>
    <property type="match status" value="1"/>
</dbReference>
<keyword evidence="1" id="KW-0812">Transmembrane</keyword>
<reference evidence="2" key="1">
    <citation type="submission" date="2019-04" db="EMBL/GenBank/DDBJ databases">
        <title>Sequencing of skin fungus with MAO and IRED activity.</title>
        <authorList>
            <person name="Marsaioli A.J."/>
            <person name="Bonatto J.M.C."/>
            <person name="Reis Junior O."/>
        </authorList>
    </citation>
    <scope>NUCLEOTIDE SEQUENCE</scope>
    <source>
        <strain evidence="2">30M1</strain>
    </source>
</reference>
<sequence length="143" mass="15697">MLMGHEWTSYAYKRKGLRVSRSPVGHQRTTYFLTLPYRFALPLVILSGALHWLVSQGIFVVAFDLYDEFGEASDVNVTTMTIGYSPVAMFTFIVLGLLMLAALLGFGMILYKPGMPLAGSCSLAISAACHPGQDEAESIAIWK</sequence>
<dbReference type="Proteomes" id="UP000801428">
    <property type="component" value="Unassembled WGS sequence"/>
</dbReference>
<name>A0A9P4WE89_CURKU</name>
<proteinExistence type="predicted"/>
<dbReference type="EMBL" id="SWKU01000002">
    <property type="protein sequence ID" value="KAF3009606.1"/>
    <property type="molecule type" value="Genomic_DNA"/>
</dbReference>
<feature type="transmembrane region" description="Helical" evidence="1">
    <location>
        <begin position="39"/>
        <end position="63"/>
    </location>
</feature>
<comment type="caution">
    <text evidence="2">The sequence shown here is derived from an EMBL/GenBank/DDBJ whole genome shotgun (WGS) entry which is preliminary data.</text>
</comment>
<evidence type="ECO:0000313" key="3">
    <source>
        <dbReference type="Proteomes" id="UP000801428"/>
    </source>
</evidence>
<dbReference type="OrthoDB" id="5429634at2759"/>
<gene>
    <name evidence="2" type="ORF">E8E13_006881</name>
</gene>
<evidence type="ECO:0000256" key="1">
    <source>
        <dbReference type="SAM" id="Phobius"/>
    </source>
</evidence>
<organism evidence="2 3">
    <name type="scientific">Curvularia kusanoi</name>
    <name type="common">Cochliobolus kusanoi</name>
    <dbReference type="NCBI Taxonomy" id="90978"/>
    <lineage>
        <taxon>Eukaryota</taxon>
        <taxon>Fungi</taxon>
        <taxon>Dikarya</taxon>
        <taxon>Ascomycota</taxon>
        <taxon>Pezizomycotina</taxon>
        <taxon>Dothideomycetes</taxon>
        <taxon>Pleosporomycetidae</taxon>
        <taxon>Pleosporales</taxon>
        <taxon>Pleosporineae</taxon>
        <taxon>Pleosporaceae</taxon>
        <taxon>Curvularia</taxon>
    </lineage>
</organism>
<protein>
    <submittedName>
        <fullName evidence="2">Uncharacterized protein</fullName>
    </submittedName>
</protein>
<keyword evidence="3" id="KW-1185">Reference proteome</keyword>